<gene>
    <name evidence="1" type="ORF">BDV96DRAFT_568960</name>
</gene>
<protein>
    <recommendedName>
        <fullName evidence="3">Short chain dehydrogenase</fullName>
    </recommendedName>
</protein>
<dbReference type="InterPro" id="IPR052184">
    <property type="entry name" value="SDR_enzymes"/>
</dbReference>
<dbReference type="SUPFAM" id="SSF51735">
    <property type="entry name" value="NAD(P)-binding Rossmann-fold domains"/>
    <property type="match status" value="1"/>
</dbReference>
<dbReference type="PRINTS" id="PR00081">
    <property type="entry name" value="GDHRDH"/>
</dbReference>
<proteinExistence type="predicted"/>
<organism evidence="1 2">
    <name type="scientific">Lophiotrema nucula</name>
    <dbReference type="NCBI Taxonomy" id="690887"/>
    <lineage>
        <taxon>Eukaryota</taxon>
        <taxon>Fungi</taxon>
        <taxon>Dikarya</taxon>
        <taxon>Ascomycota</taxon>
        <taxon>Pezizomycotina</taxon>
        <taxon>Dothideomycetes</taxon>
        <taxon>Pleosporomycetidae</taxon>
        <taxon>Pleosporales</taxon>
        <taxon>Lophiotremataceae</taxon>
        <taxon>Lophiotrema</taxon>
    </lineage>
</organism>
<evidence type="ECO:0000313" key="1">
    <source>
        <dbReference type="EMBL" id="KAF2119051.1"/>
    </source>
</evidence>
<dbReference type="InterPro" id="IPR002347">
    <property type="entry name" value="SDR_fam"/>
</dbReference>
<dbReference type="Pfam" id="PF00106">
    <property type="entry name" value="adh_short"/>
    <property type="match status" value="1"/>
</dbReference>
<keyword evidence="2" id="KW-1185">Reference proteome</keyword>
<dbReference type="PANTHER" id="PTHR45458">
    <property type="entry name" value="SHORT-CHAIN DEHYDROGENASE/REDUCTASE SDR"/>
    <property type="match status" value="1"/>
</dbReference>
<dbReference type="EMBL" id="ML977316">
    <property type="protein sequence ID" value="KAF2119051.1"/>
    <property type="molecule type" value="Genomic_DNA"/>
</dbReference>
<name>A0A6A5ZLE0_9PLEO</name>
<reference evidence="1" key="1">
    <citation type="journal article" date="2020" name="Stud. Mycol.">
        <title>101 Dothideomycetes genomes: a test case for predicting lifestyles and emergence of pathogens.</title>
        <authorList>
            <person name="Haridas S."/>
            <person name="Albert R."/>
            <person name="Binder M."/>
            <person name="Bloem J."/>
            <person name="Labutti K."/>
            <person name="Salamov A."/>
            <person name="Andreopoulos B."/>
            <person name="Baker S."/>
            <person name="Barry K."/>
            <person name="Bills G."/>
            <person name="Bluhm B."/>
            <person name="Cannon C."/>
            <person name="Castanera R."/>
            <person name="Culley D."/>
            <person name="Daum C."/>
            <person name="Ezra D."/>
            <person name="Gonzalez J."/>
            <person name="Henrissat B."/>
            <person name="Kuo A."/>
            <person name="Liang C."/>
            <person name="Lipzen A."/>
            <person name="Lutzoni F."/>
            <person name="Magnuson J."/>
            <person name="Mondo S."/>
            <person name="Nolan M."/>
            <person name="Ohm R."/>
            <person name="Pangilinan J."/>
            <person name="Park H.-J."/>
            <person name="Ramirez L."/>
            <person name="Alfaro M."/>
            <person name="Sun H."/>
            <person name="Tritt A."/>
            <person name="Yoshinaga Y."/>
            <person name="Zwiers L.-H."/>
            <person name="Turgeon B."/>
            <person name="Goodwin S."/>
            <person name="Spatafora J."/>
            <person name="Crous P."/>
            <person name="Grigoriev I."/>
        </authorList>
    </citation>
    <scope>NUCLEOTIDE SEQUENCE</scope>
    <source>
        <strain evidence="1">CBS 627.86</strain>
    </source>
</reference>
<dbReference type="Proteomes" id="UP000799770">
    <property type="component" value="Unassembled WGS sequence"/>
</dbReference>
<dbReference type="OrthoDB" id="7289984at2759"/>
<evidence type="ECO:0000313" key="2">
    <source>
        <dbReference type="Proteomes" id="UP000799770"/>
    </source>
</evidence>
<dbReference type="PANTHER" id="PTHR45458:SF3">
    <property type="entry name" value="CHAIN DEHYDROGENASE (ATSC), PUTATIVE-RELATED"/>
    <property type="match status" value="1"/>
</dbReference>
<dbReference type="AlphaFoldDB" id="A0A6A5ZLE0"/>
<evidence type="ECO:0008006" key="3">
    <source>
        <dbReference type="Google" id="ProtNLM"/>
    </source>
</evidence>
<dbReference type="InterPro" id="IPR036291">
    <property type="entry name" value="NAD(P)-bd_dom_sf"/>
</dbReference>
<dbReference type="Gene3D" id="3.40.50.720">
    <property type="entry name" value="NAD(P)-binding Rossmann-like Domain"/>
    <property type="match status" value="1"/>
</dbReference>
<sequence length="272" mass="29591">MPSYVITGVSKGLGWEFLTQLSSDPNNIVIGIVRNKPATDKRVAEELAGRRNITILAADLTNYNSLKTAASDAGAVTGGKLDYLIANAGSVSQYDAYDDIGTLGTQDPEKFTKQFHEILDTNVVGQVHLYNLFMPQILAGDVKKVILISSGMGDIEITKDLDLAVAPIYATSKAAANMITAKFSAQYKKDGVLFLSICPGMVEVGHFNQMSPEQAEKLPEMIAKFQRYNPHFKGPITPPESIKAVLSLVERSSVENGDGGDYMSHFGTRRWI</sequence>
<accession>A0A6A5ZLE0</accession>
<dbReference type="GO" id="GO:0016616">
    <property type="term" value="F:oxidoreductase activity, acting on the CH-OH group of donors, NAD or NADP as acceptor"/>
    <property type="evidence" value="ECO:0007669"/>
    <property type="project" value="TreeGrafter"/>
</dbReference>